<reference evidence="1" key="1">
    <citation type="submission" date="2025-08" db="UniProtKB">
        <authorList>
            <consortium name="Ensembl"/>
        </authorList>
    </citation>
    <scope>IDENTIFICATION</scope>
</reference>
<protein>
    <submittedName>
        <fullName evidence="1">Uncharacterized protein</fullName>
    </submittedName>
</protein>
<accession>A0A8B9ZTS7</accession>
<name>A0A8B9ZTS7_9AVES</name>
<dbReference type="Proteomes" id="UP000694549">
    <property type="component" value="Unplaced"/>
</dbReference>
<proteinExistence type="predicted"/>
<dbReference type="Ensembl" id="ENSAZOT00000016738.1">
    <property type="protein sequence ID" value="ENSAZOP00000015568.1"/>
    <property type="gene ID" value="ENSAZOG00000010120.1"/>
</dbReference>
<sequence length="141" mass="15453">MLGAGRVQSALKMQVSWLRTEQGIAAAAAGTCCKAAAAGLVCHRVPDRELDPILTEVTLMNARSELYLRFIKRRITADFEVGDSMAPEEVKQGNAGSTDARGLCSAELYQFGVRAAWHSYRGTREHSVEQDHVAWPPQSCF</sequence>
<keyword evidence="2" id="KW-1185">Reference proteome</keyword>
<reference evidence="1" key="2">
    <citation type="submission" date="2025-09" db="UniProtKB">
        <authorList>
            <consortium name="Ensembl"/>
        </authorList>
    </citation>
    <scope>IDENTIFICATION</scope>
</reference>
<evidence type="ECO:0000313" key="2">
    <source>
        <dbReference type="Proteomes" id="UP000694549"/>
    </source>
</evidence>
<evidence type="ECO:0000313" key="1">
    <source>
        <dbReference type="Ensembl" id="ENSAZOP00000015568.1"/>
    </source>
</evidence>
<organism evidence="1 2">
    <name type="scientific">Anas zonorhyncha</name>
    <name type="common">Eastern spot-billed duck</name>
    <dbReference type="NCBI Taxonomy" id="75864"/>
    <lineage>
        <taxon>Eukaryota</taxon>
        <taxon>Metazoa</taxon>
        <taxon>Chordata</taxon>
        <taxon>Craniata</taxon>
        <taxon>Vertebrata</taxon>
        <taxon>Euteleostomi</taxon>
        <taxon>Archelosauria</taxon>
        <taxon>Archosauria</taxon>
        <taxon>Dinosauria</taxon>
        <taxon>Saurischia</taxon>
        <taxon>Theropoda</taxon>
        <taxon>Coelurosauria</taxon>
        <taxon>Aves</taxon>
        <taxon>Neognathae</taxon>
        <taxon>Galloanserae</taxon>
        <taxon>Anseriformes</taxon>
        <taxon>Anatidae</taxon>
        <taxon>Anatinae</taxon>
        <taxon>Anas</taxon>
    </lineage>
</organism>
<dbReference type="AlphaFoldDB" id="A0A8B9ZTS7"/>